<dbReference type="InterPro" id="IPR050953">
    <property type="entry name" value="N4_N6_ade-DNA_methylase"/>
</dbReference>
<dbReference type="AlphaFoldDB" id="X0W760"/>
<evidence type="ECO:0000259" key="5">
    <source>
        <dbReference type="Pfam" id="PF25120"/>
    </source>
</evidence>
<dbReference type="EC" id="2.1.1.72" evidence="1"/>
<dbReference type="InterPro" id="IPR029063">
    <property type="entry name" value="SAM-dependent_MTases_sf"/>
</dbReference>
<keyword evidence="3" id="KW-0808">Transferase</keyword>
<feature type="non-terminal residue" evidence="6">
    <location>
        <position position="263"/>
    </location>
</feature>
<reference evidence="6" key="1">
    <citation type="journal article" date="2014" name="Front. Microbiol.">
        <title>High frequency of phylogenetically diverse reductive dehalogenase-homologous genes in deep subseafloor sedimentary metagenomes.</title>
        <authorList>
            <person name="Kawai M."/>
            <person name="Futagami T."/>
            <person name="Toyoda A."/>
            <person name="Takaki Y."/>
            <person name="Nishi S."/>
            <person name="Hori S."/>
            <person name="Arai W."/>
            <person name="Tsubouchi T."/>
            <person name="Morono Y."/>
            <person name="Uchiyama I."/>
            <person name="Ito T."/>
            <person name="Fujiyama A."/>
            <person name="Inagaki F."/>
            <person name="Takami H."/>
        </authorList>
    </citation>
    <scope>NUCLEOTIDE SEQUENCE</scope>
    <source>
        <strain evidence="6">Expedition CK06-06</strain>
    </source>
</reference>
<comment type="catalytic activity">
    <reaction evidence="4">
        <text>a 2'-deoxyadenosine in DNA + S-adenosyl-L-methionine = an N(6)-methyl-2'-deoxyadenosine in DNA + S-adenosyl-L-homocysteine + H(+)</text>
        <dbReference type="Rhea" id="RHEA:15197"/>
        <dbReference type="Rhea" id="RHEA-COMP:12418"/>
        <dbReference type="Rhea" id="RHEA-COMP:12419"/>
        <dbReference type="ChEBI" id="CHEBI:15378"/>
        <dbReference type="ChEBI" id="CHEBI:57856"/>
        <dbReference type="ChEBI" id="CHEBI:59789"/>
        <dbReference type="ChEBI" id="CHEBI:90615"/>
        <dbReference type="ChEBI" id="CHEBI:90616"/>
        <dbReference type="EC" id="2.1.1.72"/>
    </reaction>
</comment>
<dbReference type="GO" id="GO:0032259">
    <property type="term" value="P:methylation"/>
    <property type="evidence" value="ECO:0007669"/>
    <property type="project" value="UniProtKB-KW"/>
</dbReference>
<evidence type="ECO:0000256" key="1">
    <source>
        <dbReference type="ARBA" id="ARBA00011900"/>
    </source>
</evidence>
<dbReference type="Pfam" id="PF25120">
    <property type="entry name" value="DUF7814"/>
    <property type="match status" value="1"/>
</dbReference>
<name>X0W760_9ZZZZ</name>
<evidence type="ECO:0000256" key="2">
    <source>
        <dbReference type="ARBA" id="ARBA00022603"/>
    </source>
</evidence>
<dbReference type="SUPFAM" id="SSF53335">
    <property type="entry name" value="S-adenosyl-L-methionine-dependent methyltransferases"/>
    <property type="match status" value="1"/>
</dbReference>
<dbReference type="EMBL" id="BARS01030862">
    <property type="protein sequence ID" value="GAG26425.1"/>
    <property type="molecule type" value="Genomic_DNA"/>
</dbReference>
<protein>
    <recommendedName>
        <fullName evidence="1">site-specific DNA-methyltransferase (adenine-specific)</fullName>
        <ecNumber evidence="1">2.1.1.72</ecNumber>
    </recommendedName>
</protein>
<accession>X0W760</accession>
<gene>
    <name evidence="6" type="ORF">S01H1_48079</name>
</gene>
<dbReference type="GO" id="GO:0009007">
    <property type="term" value="F:site-specific DNA-methyltransferase (adenine-specific) activity"/>
    <property type="evidence" value="ECO:0007669"/>
    <property type="project" value="UniProtKB-EC"/>
</dbReference>
<evidence type="ECO:0000313" key="6">
    <source>
        <dbReference type="EMBL" id="GAG26425.1"/>
    </source>
</evidence>
<dbReference type="InterPro" id="IPR056716">
    <property type="entry name" value="DUF7814"/>
</dbReference>
<feature type="domain" description="DUF7814" evidence="5">
    <location>
        <begin position="63"/>
        <end position="110"/>
    </location>
</feature>
<proteinExistence type="predicted"/>
<sequence>EGITTVADREWYASLMLNRLMFIYFIQKKGFLDGDVDYLRNRLETVRQSQGKGKFHTFYRYFLRRLFHEGLAQRKEDRKGELNTLLGNVPYLNGGLFDTHQFENDNPEVQIPDEAFERLFDFFDAYQWHLDERPTRRDDEINPDVLGYIFEKYINQKQMGAYYTKEDITEYISKSTIVPFIFGAAEKKCAIAFRPEGAVWRLLRDDPDRYIYYPVKKGVDLPLPEDISAGVADVSKRGGWNRLAGEEYAIPTESWREHVARRT</sequence>
<dbReference type="PANTHER" id="PTHR33841">
    <property type="entry name" value="DNA METHYLTRANSFERASE YEEA-RELATED"/>
    <property type="match status" value="1"/>
</dbReference>
<evidence type="ECO:0000256" key="3">
    <source>
        <dbReference type="ARBA" id="ARBA00022679"/>
    </source>
</evidence>
<keyword evidence="2" id="KW-0489">Methyltransferase</keyword>
<organism evidence="6">
    <name type="scientific">marine sediment metagenome</name>
    <dbReference type="NCBI Taxonomy" id="412755"/>
    <lineage>
        <taxon>unclassified sequences</taxon>
        <taxon>metagenomes</taxon>
        <taxon>ecological metagenomes</taxon>
    </lineage>
</organism>
<feature type="non-terminal residue" evidence="6">
    <location>
        <position position="1"/>
    </location>
</feature>
<dbReference type="PANTHER" id="PTHR33841:SF1">
    <property type="entry name" value="DNA METHYLTRANSFERASE A"/>
    <property type="match status" value="1"/>
</dbReference>
<evidence type="ECO:0000256" key="4">
    <source>
        <dbReference type="ARBA" id="ARBA00047942"/>
    </source>
</evidence>
<comment type="caution">
    <text evidence="6">The sequence shown here is derived from an EMBL/GenBank/DDBJ whole genome shotgun (WGS) entry which is preliminary data.</text>
</comment>